<gene>
    <name evidence="2" type="ORF">METZ01_LOCUS297598</name>
</gene>
<feature type="transmembrane region" description="Helical" evidence="1">
    <location>
        <begin position="87"/>
        <end position="106"/>
    </location>
</feature>
<proteinExistence type="predicted"/>
<feature type="non-terminal residue" evidence="2">
    <location>
        <position position="169"/>
    </location>
</feature>
<evidence type="ECO:0000313" key="2">
    <source>
        <dbReference type="EMBL" id="SVC44744.1"/>
    </source>
</evidence>
<dbReference type="EMBL" id="UINC01091745">
    <property type="protein sequence ID" value="SVC44744.1"/>
    <property type="molecule type" value="Genomic_DNA"/>
</dbReference>
<organism evidence="2">
    <name type="scientific">marine metagenome</name>
    <dbReference type="NCBI Taxonomy" id="408172"/>
    <lineage>
        <taxon>unclassified sequences</taxon>
        <taxon>metagenomes</taxon>
        <taxon>ecological metagenomes</taxon>
    </lineage>
</organism>
<evidence type="ECO:0000256" key="1">
    <source>
        <dbReference type="SAM" id="Phobius"/>
    </source>
</evidence>
<accession>A0A382M6S5</accession>
<feature type="transmembrane region" description="Helical" evidence="1">
    <location>
        <begin position="48"/>
        <end position="67"/>
    </location>
</feature>
<name>A0A382M6S5_9ZZZZ</name>
<feature type="transmembrane region" description="Helical" evidence="1">
    <location>
        <begin position="113"/>
        <end position="134"/>
    </location>
</feature>
<reference evidence="2" key="1">
    <citation type="submission" date="2018-05" db="EMBL/GenBank/DDBJ databases">
        <authorList>
            <person name="Lanie J.A."/>
            <person name="Ng W.-L."/>
            <person name="Kazmierczak K.M."/>
            <person name="Andrzejewski T.M."/>
            <person name="Davidsen T.M."/>
            <person name="Wayne K.J."/>
            <person name="Tettelin H."/>
            <person name="Glass J.I."/>
            <person name="Rusch D."/>
            <person name="Podicherti R."/>
            <person name="Tsui H.-C.T."/>
            <person name="Winkler M.E."/>
        </authorList>
    </citation>
    <scope>NUCLEOTIDE SEQUENCE</scope>
</reference>
<keyword evidence="1" id="KW-0472">Membrane</keyword>
<sequence>MVKVIKIGEDEETKVAENVTSQEPVIDEEPATTELDGYKIKQKFVKKVYYILIGVLYFTFCALFNYYVMYVDYYGREISFEVSSLLWFFLDTFVVALIFPFVILALSFASGGILFGVFVGLTYGLFGLVARGIMKVLGFDLELIFPELVGHTGVVSKPNALGKFTSYNL</sequence>
<keyword evidence="1" id="KW-0812">Transmembrane</keyword>
<keyword evidence="1" id="KW-1133">Transmembrane helix</keyword>
<protein>
    <submittedName>
        <fullName evidence="2">Uncharacterized protein</fullName>
    </submittedName>
</protein>
<dbReference type="AlphaFoldDB" id="A0A382M6S5"/>